<comment type="caution">
    <text evidence="3">The sequence shown here is derived from an EMBL/GenBank/DDBJ whole genome shotgun (WGS) entry which is preliminary data.</text>
</comment>
<name>X1DBG0_9ZZZZ</name>
<evidence type="ECO:0000313" key="3">
    <source>
        <dbReference type="EMBL" id="GAH17542.1"/>
    </source>
</evidence>
<proteinExistence type="predicted"/>
<keyword evidence="2" id="KW-0802">TPR repeat</keyword>
<dbReference type="PANTHER" id="PTHR10098">
    <property type="entry name" value="RAPSYN-RELATED"/>
    <property type="match status" value="1"/>
</dbReference>
<feature type="non-terminal residue" evidence="3">
    <location>
        <position position="201"/>
    </location>
</feature>
<organism evidence="3">
    <name type="scientific">marine sediment metagenome</name>
    <dbReference type="NCBI Taxonomy" id="412755"/>
    <lineage>
        <taxon>unclassified sequences</taxon>
        <taxon>metagenomes</taxon>
        <taxon>ecological metagenomes</taxon>
    </lineage>
</organism>
<dbReference type="SMART" id="SM00028">
    <property type="entry name" value="TPR"/>
    <property type="match status" value="2"/>
</dbReference>
<dbReference type="Gene3D" id="1.25.40.10">
    <property type="entry name" value="Tetratricopeptide repeat domain"/>
    <property type="match status" value="1"/>
</dbReference>
<dbReference type="EMBL" id="BART01030502">
    <property type="protein sequence ID" value="GAH17542.1"/>
    <property type="molecule type" value="Genomic_DNA"/>
</dbReference>
<dbReference type="InterPro" id="IPR011990">
    <property type="entry name" value="TPR-like_helical_dom_sf"/>
</dbReference>
<accession>X1DBG0</accession>
<keyword evidence="1" id="KW-0677">Repeat</keyword>
<sequence length="201" mass="22625">MCEKAIRFALDARDLYSLVVLEHNYGWLFNFKGDGKNAVEHLQNGIKYSEEAQMPVLLGLLNSGLAWGYYLLEEPEAAREQAEKAIKIHSDTGIPFLLSVAYSLLGTLHLDSGDLEEAHRCVDEALRLSQNNNEKYAEGVSRMLQGRILGKAAKSRFPTAEEYILQGIAILDELKLKPWSNVGYLYLGELYADMGQTEKPW</sequence>
<dbReference type="PANTHER" id="PTHR10098:SF108">
    <property type="entry name" value="TETRATRICOPEPTIDE REPEAT PROTEIN 28"/>
    <property type="match status" value="1"/>
</dbReference>
<dbReference type="InterPro" id="IPR013105">
    <property type="entry name" value="TPR_2"/>
</dbReference>
<evidence type="ECO:0000256" key="1">
    <source>
        <dbReference type="ARBA" id="ARBA00022737"/>
    </source>
</evidence>
<dbReference type="Pfam" id="PF07719">
    <property type="entry name" value="TPR_2"/>
    <property type="match status" value="1"/>
</dbReference>
<evidence type="ECO:0000256" key="2">
    <source>
        <dbReference type="ARBA" id="ARBA00022803"/>
    </source>
</evidence>
<protein>
    <submittedName>
        <fullName evidence="3">Uncharacterized protein</fullName>
    </submittedName>
</protein>
<dbReference type="PROSITE" id="PS50005">
    <property type="entry name" value="TPR"/>
    <property type="match status" value="1"/>
</dbReference>
<dbReference type="SUPFAM" id="SSF48452">
    <property type="entry name" value="TPR-like"/>
    <property type="match status" value="1"/>
</dbReference>
<gene>
    <name evidence="3" type="ORF">S01H4_53239</name>
</gene>
<dbReference type="InterPro" id="IPR019734">
    <property type="entry name" value="TPR_rpt"/>
</dbReference>
<reference evidence="3" key="1">
    <citation type="journal article" date="2014" name="Front. Microbiol.">
        <title>High frequency of phylogenetically diverse reductive dehalogenase-homologous genes in deep subseafloor sedimentary metagenomes.</title>
        <authorList>
            <person name="Kawai M."/>
            <person name="Futagami T."/>
            <person name="Toyoda A."/>
            <person name="Takaki Y."/>
            <person name="Nishi S."/>
            <person name="Hori S."/>
            <person name="Arai W."/>
            <person name="Tsubouchi T."/>
            <person name="Morono Y."/>
            <person name="Uchiyama I."/>
            <person name="Ito T."/>
            <person name="Fujiyama A."/>
            <person name="Inagaki F."/>
            <person name="Takami H."/>
        </authorList>
    </citation>
    <scope>NUCLEOTIDE SEQUENCE</scope>
    <source>
        <strain evidence="3">Expedition CK06-06</strain>
    </source>
</reference>
<dbReference type="AlphaFoldDB" id="X1DBG0"/>